<dbReference type="Pfam" id="PF02661">
    <property type="entry name" value="Fic"/>
    <property type="match status" value="1"/>
</dbReference>
<protein>
    <submittedName>
        <fullName evidence="4">Filamentation induced by cAMP protein Fic</fullName>
    </submittedName>
</protein>
<gene>
    <name evidence="4" type="ORF">AWB69_02147</name>
</gene>
<dbReference type="AlphaFoldDB" id="A0A158G7D4"/>
<dbReference type="GO" id="GO:0005524">
    <property type="term" value="F:ATP binding"/>
    <property type="evidence" value="ECO:0007669"/>
    <property type="project" value="UniProtKB-KW"/>
</dbReference>
<evidence type="ECO:0000313" key="5">
    <source>
        <dbReference type="Proteomes" id="UP000054683"/>
    </source>
</evidence>
<dbReference type="PROSITE" id="PS51459">
    <property type="entry name" value="FIDO"/>
    <property type="match status" value="1"/>
</dbReference>
<dbReference type="RefSeq" id="WP_062084830.1">
    <property type="nucleotide sequence ID" value="NZ_FCOK02000011.1"/>
</dbReference>
<feature type="active site" evidence="1">
    <location>
        <position position="215"/>
    </location>
</feature>
<sequence length="409" mass="46243">MTTAKSKYPYHTVHQMHPLLPSEPKLDSLRPLAADVIGRAKDLAAHGMPHLRDLLREALRPMNSYYTNKIEGQHTEPLLIERALQEDFSNKPAEARKQRIAVAHIVTERWGEETFPTFDSNVFFEASVPQAIHRHLHDQLSPEDLLQIDDDGKEERITPGLWRNRGVKVGSHIPPDPATLSDFMEEWHRGYRYARAGETAVIALMAAHHRLAWIHPFLDGNGRTARLHTHTGLSALGLTQGLWSPMRGFARDHDAYYEHLIAADRRRKGDYDGRGVLSESGLVEFIAFCMNLCLDQIGFMEGMLQIPAFEARLAQMLAAEATRSDTRFLRTEAAQPLAYLATIKSIDRARFKAMMGLASRTADRVLADLFKLGIVRSRTPKGPIELALSIKSFRYLFPRLWPEAEADTA</sequence>
<reference evidence="4 5" key="1">
    <citation type="submission" date="2016-01" db="EMBL/GenBank/DDBJ databases">
        <authorList>
            <person name="Oliw E.H."/>
        </authorList>
    </citation>
    <scope>NUCLEOTIDE SEQUENCE [LARGE SCALE GENOMIC DNA]</scope>
    <source>
        <strain evidence="4">LMG 27134</strain>
    </source>
</reference>
<feature type="binding site" evidence="2">
    <location>
        <begin position="256"/>
        <end position="257"/>
    </location>
    <ligand>
        <name>ATP</name>
        <dbReference type="ChEBI" id="CHEBI:30616"/>
    </ligand>
</feature>
<dbReference type="InterPro" id="IPR036597">
    <property type="entry name" value="Fido-like_dom_sf"/>
</dbReference>
<dbReference type="PANTHER" id="PTHR13504:SF38">
    <property type="entry name" value="FIDO DOMAIN-CONTAINING PROTEIN"/>
    <property type="match status" value="1"/>
</dbReference>
<dbReference type="InterPro" id="IPR040198">
    <property type="entry name" value="Fido_containing"/>
</dbReference>
<dbReference type="EMBL" id="FCOK02000011">
    <property type="protein sequence ID" value="SAL27966.1"/>
    <property type="molecule type" value="Genomic_DNA"/>
</dbReference>
<keyword evidence="2" id="KW-0067">ATP-binding</keyword>
<evidence type="ECO:0000256" key="2">
    <source>
        <dbReference type="PIRSR" id="PIRSR640198-2"/>
    </source>
</evidence>
<dbReference type="SUPFAM" id="SSF140931">
    <property type="entry name" value="Fic-like"/>
    <property type="match status" value="1"/>
</dbReference>
<dbReference type="OrthoDB" id="9813719at2"/>
<feature type="binding site" evidence="2">
    <location>
        <begin position="169"/>
        <end position="172"/>
    </location>
    <ligand>
        <name>ATP</name>
        <dbReference type="ChEBI" id="CHEBI:30616"/>
    </ligand>
</feature>
<accession>A0A158G7D4</accession>
<keyword evidence="2" id="KW-0547">Nucleotide-binding</keyword>
<evidence type="ECO:0000256" key="1">
    <source>
        <dbReference type="PIRSR" id="PIRSR640198-1"/>
    </source>
</evidence>
<dbReference type="PANTHER" id="PTHR13504">
    <property type="entry name" value="FIDO DOMAIN-CONTAINING PROTEIN DDB_G0283145"/>
    <property type="match status" value="1"/>
</dbReference>
<organism evidence="4 5">
    <name type="scientific">Caballeronia udeis</name>
    <dbReference type="NCBI Taxonomy" id="1232866"/>
    <lineage>
        <taxon>Bacteria</taxon>
        <taxon>Pseudomonadati</taxon>
        <taxon>Pseudomonadota</taxon>
        <taxon>Betaproteobacteria</taxon>
        <taxon>Burkholderiales</taxon>
        <taxon>Burkholderiaceae</taxon>
        <taxon>Caballeronia</taxon>
    </lineage>
</organism>
<name>A0A158G7D4_9BURK</name>
<evidence type="ECO:0000313" key="4">
    <source>
        <dbReference type="EMBL" id="SAL27966.1"/>
    </source>
</evidence>
<dbReference type="Gene3D" id="1.10.3290.10">
    <property type="entry name" value="Fido-like domain"/>
    <property type="match status" value="1"/>
</dbReference>
<dbReference type="Proteomes" id="UP000054683">
    <property type="component" value="Unassembled WGS sequence"/>
</dbReference>
<feature type="domain" description="Fido" evidence="3">
    <location>
        <begin position="124"/>
        <end position="288"/>
    </location>
</feature>
<proteinExistence type="predicted"/>
<evidence type="ECO:0000259" key="3">
    <source>
        <dbReference type="PROSITE" id="PS51459"/>
    </source>
</evidence>
<feature type="binding site" evidence="2">
    <location>
        <begin position="219"/>
        <end position="226"/>
    </location>
    <ligand>
        <name>ATP</name>
        <dbReference type="ChEBI" id="CHEBI:30616"/>
    </ligand>
</feature>
<dbReference type="InterPro" id="IPR003812">
    <property type="entry name" value="Fido"/>
</dbReference>